<dbReference type="SMART" id="SM00350">
    <property type="entry name" value="MCM"/>
    <property type="match status" value="1"/>
</dbReference>
<keyword evidence="3" id="KW-0238">DNA-binding</keyword>
<evidence type="ECO:0000313" key="6">
    <source>
        <dbReference type="Proteomes" id="UP000272942"/>
    </source>
</evidence>
<dbReference type="OrthoDB" id="3207464at2759"/>
<proteinExistence type="predicted"/>
<evidence type="ECO:0000256" key="3">
    <source>
        <dbReference type="ARBA" id="ARBA00023125"/>
    </source>
</evidence>
<dbReference type="InterPro" id="IPR031327">
    <property type="entry name" value="MCM"/>
</dbReference>
<dbReference type="Proteomes" id="UP000272942">
    <property type="component" value="Unassembled WGS sequence"/>
</dbReference>
<keyword evidence="2" id="KW-0067">ATP-binding</keyword>
<dbReference type="GO" id="GO:0017116">
    <property type="term" value="F:single-stranded DNA helicase activity"/>
    <property type="evidence" value="ECO:0007669"/>
    <property type="project" value="TreeGrafter"/>
</dbReference>
<dbReference type="PANTHER" id="PTHR11630:SF26">
    <property type="entry name" value="DNA REPLICATION LICENSING FACTOR MCM7"/>
    <property type="match status" value="1"/>
</dbReference>
<reference evidence="5 6" key="1">
    <citation type="submission" date="2018-11" db="EMBL/GenBank/DDBJ databases">
        <authorList>
            <consortium name="Pathogen Informatics"/>
        </authorList>
    </citation>
    <scope>NUCLEOTIDE SEQUENCE [LARGE SCALE GENOMIC DNA]</scope>
    <source>
        <strain evidence="5 6">Egypt</strain>
    </source>
</reference>
<dbReference type="Gene3D" id="3.40.50.300">
    <property type="entry name" value="P-loop containing nucleotide triphosphate hydrolases"/>
    <property type="match status" value="2"/>
</dbReference>
<feature type="domain" description="MCM C-terminal AAA(+) ATPase" evidence="4">
    <location>
        <begin position="89"/>
        <end position="182"/>
    </location>
</feature>
<dbReference type="EMBL" id="UZAN01055684">
    <property type="protein sequence ID" value="VDP90958.1"/>
    <property type="molecule type" value="Genomic_DNA"/>
</dbReference>
<dbReference type="GO" id="GO:0006271">
    <property type="term" value="P:DNA strand elongation involved in DNA replication"/>
    <property type="evidence" value="ECO:0007669"/>
    <property type="project" value="TreeGrafter"/>
</dbReference>
<dbReference type="GO" id="GO:0005524">
    <property type="term" value="F:ATP binding"/>
    <property type="evidence" value="ECO:0007669"/>
    <property type="project" value="UniProtKB-KW"/>
</dbReference>
<dbReference type="Pfam" id="PF00493">
    <property type="entry name" value="MCM"/>
    <property type="match status" value="1"/>
</dbReference>
<dbReference type="Pfam" id="PF17855">
    <property type="entry name" value="MCM_lid"/>
    <property type="match status" value="1"/>
</dbReference>
<dbReference type="Pfam" id="PF24901">
    <property type="entry name" value="WHD_MCM7"/>
    <property type="match status" value="1"/>
</dbReference>
<evidence type="ECO:0000256" key="1">
    <source>
        <dbReference type="ARBA" id="ARBA00022741"/>
    </source>
</evidence>
<dbReference type="InterPro" id="IPR041562">
    <property type="entry name" value="MCM_lid"/>
</dbReference>
<dbReference type="GO" id="GO:0042555">
    <property type="term" value="C:MCM complex"/>
    <property type="evidence" value="ECO:0007669"/>
    <property type="project" value="TreeGrafter"/>
</dbReference>
<evidence type="ECO:0000259" key="4">
    <source>
        <dbReference type="PROSITE" id="PS50051"/>
    </source>
</evidence>
<evidence type="ECO:0000313" key="5">
    <source>
        <dbReference type="EMBL" id="VDP90958.1"/>
    </source>
</evidence>
<sequence length="417" mass="45049">MRGENTRSAVPGDHVLVTGVFLPSLKGAGFSGGSQGGRAAMAVNSASGGLLAETFLEAHSVQLLSKTDDLTETSEPTEDEVERLRDPEMYSLMAQSLAPEIYGHEDVKKALLLLLVGGVELAPKSGLRIRGNINICLMGDPGVAKSQLLGFVDRLSTRSQYTTGRGSSGVGLTASVMKDPLTVFWFAPCVKTTPPRTNTPYFLCSPPSEHDLRLAQHITHVHMHGAAPTTTEASSLPGAEQQNLFSLVELRRLIQIAKSQPAPAVPAHLADYLVGAYVEMRKEARVNKEMTYTSARTLLAIMRLSTARARLRAATEVTKSDIDEAMRLMEASRASINATTAGDFDRVGRPQSYKDIIYHIVRELTGAGDGTARLADVMERCAARGYTPAQVNEVVDAYENLNVWQTNVGRTRLTVVA</sequence>
<organism evidence="5 6">
    <name type="scientific">Echinostoma caproni</name>
    <dbReference type="NCBI Taxonomy" id="27848"/>
    <lineage>
        <taxon>Eukaryota</taxon>
        <taxon>Metazoa</taxon>
        <taxon>Spiralia</taxon>
        <taxon>Lophotrochozoa</taxon>
        <taxon>Platyhelminthes</taxon>
        <taxon>Trematoda</taxon>
        <taxon>Digenea</taxon>
        <taxon>Plagiorchiida</taxon>
        <taxon>Echinostomata</taxon>
        <taxon>Echinostomatoidea</taxon>
        <taxon>Echinostomatidae</taxon>
        <taxon>Echinostoma</taxon>
    </lineage>
</organism>
<name>A0A3P8I4T6_9TREM</name>
<gene>
    <name evidence="5" type="ORF">ECPE_LOCUS13686</name>
</gene>
<accession>A0A3P8I4T6</accession>
<protein>
    <recommendedName>
        <fullName evidence="4">MCM C-terminal AAA(+) ATPase domain-containing protein</fullName>
    </recommendedName>
</protein>
<dbReference type="InterPro" id="IPR001208">
    <property type="entry name" value="MCM_dom"/>
</dbReference>
<dbReference type="PROSITE" id="PS50051">
    <property type="entry name" value="MCM_2"/>
    <property type="match status" value="1"/>
</dbReference>
<keyword evidence="1" id="KW-0547">Nucleotide-binding</keyword>
<dbReference type="PANTHER" id="PTHR11630">
    <property type="entry name" value="DNA REPLICATION LICENSING FACTOR MCM FAMILY MEMBER"/>
    <property type="match status" value="1"/>
</dbReference>
<dbReference type="SUPFAM" id="SSF52540">
    <property type="entry name" value="P-loop containing nucleoside triphosphate hydrolases"/>
    <property type="match status" value="1"/>
</dbReference>
<dbReference type="GO" id="GO:0005634">
    <property type="term" value="C:nucleus"/>
    <property type="evidence" value="ECO:0007669"/>
    <property type="project" value="TreeGrafter"/>
</dbReference>
<dbReference type="AlphaFoldDB" id="A0A3P8I4T6"/>
<dbReference type="GO" id="GO:0000727">
    <property type="term" value="P:double-strand break repair via break-induced replication"/>
    <property type="evidence" value="ECO:0007669"/>
    <property type="project" value="TreeGrafter"/>
</dbReference>
<keyword evidence="6" id="KW-1185">Reference proteome</keyword>
<dbReference type="GO" id="GO:0006270">
    <property type="term" value="P:DNA replication initiation"/>
    <property type="evidence" value="ECO:0007669"/>
    <property type="project" value="TreeGrafter"/>
</dbReference>
<dbReference type="InterPro" id="IPR027417">
    <property type="entry name" value="P-loop_NTPase"/>
</dbReference>
<evidence type="ECO:0000256" key="2">
    <source>
        <dbReference type="ARBA" id="ARBA00022840"/>
    </source>
</evidence>
<dbReference type="GO" id="GO:0003697">
    <property type="term" value="F:single-stranded DNA binding"/>
    <property type="evidence" value="ECO:0007669"/>
    <property type="project" value="TreeGrafter"/>
</dbReference>